<proteinExistence type="predicted"/>
<sequence>MGSCQFEHYSKSSDILLSTRFQITPFLPPVVIMKAFSFLPLLAIASSVQAWDIYFYEGTACKTAKNVAAYGDSKAMSCQNLGDASIKSVKAVFNDDKFKILVYSKEDCTTSGYYNEPATKQCETTGELFAYPSEAFKSFKVG</sequence>
<name>A0A1S9RA27_PENBI</name>
<gene>
    <name evidence="1" type="ORF">PEBR_39462</name>
</gene>
<dbReference type="Proteomes" id="UP000190744">
    <property type="component" value="Unassembled WGS sequence"/>
</dbReference>
<evidence type="ECO:0000313" key="2">
    <source>
        <dbReference type="Proteomes" id="UP000190744"/>
    </source>
</evidence>
<evidence type="ECO:0000313" key="1">
    <source>
        <dbReference type="EMBL" id="OOQ82332.1"/>
    </source>
</evidence>
<accession>A0A1S9RA27</accession>
<organism evidence="1 2">
    <name type="scientific">Penicillium brasilianum</name>
    <dbReference type="NCBI Taxonomy" id="104259"/>
    <lineage>
        <taxon>Eukaryota</taxon>
        <taxon>Fungi</taxon>
        <taxon>Dikarya</taxon>
        <taxon>Ascomycota</taxon>
        <taxon>Pezizomycotina</taxon>
        <taxon>Eurotiomycetes</taxon>
        <taxon>Eurotiomycetidae</taxon>
        <taxon>Eurotiales</taxon>
        <taxon>Aspergillaceae</taxon>
        <taxon>Penicillium</taxon>
    </lineage>
</organism>
<comment type="caution">
    <text evidence="1">The sequence shown here is derived from an EMBL/GenBank/DDBJ whole genome shotgun (WGS) entry which is preliminary data.</text>
</comment>
<protein>
    <submittedName>
        <fullName evidence="1">Uncharacterized protein</fullName>
    </submittedName>
</protein>
<dbReference type="EMBL" id="LJBN01000222">
    <property type="protein sequence ID" value="OOQ82332.1"/>
    <property type="molecule type" value="Genomic_DNA"/>
</dbReference>
<reference evidence="2" key="1">
    <citation type="submission" date="2015-09" db="EMBL/GenBank/DDBJ databases">
        <authorList>
            <person name="Fill T.P."/>
            <person name="Baretta J.F."/>
            <person name="de Almeida L.G."/>
            <person name="Rocha M."/>
            <person name="de Souza D.H."/>
            <person name="Malavazi I."/>
            <person name="Cerdeira L.T."/>
            <person name="Hong H."/>
            <person name="Samborskyy M."/>
            <person name="de Vasconcelos A.T."/>
            <person name="Leadlay P."/>
            <person name="Rodrigues-Filho E."/>
        </authorList>
    </citation>
    <scope>NUCLEOTIDE SEQUENCE [LARGE SCALE GENOMIC DNA]</scope>
    <source>
        <strain evidence="2">LaBioMMi 136</strain>
    </source>
</reference>
<dbReference type="AlphaFoldDB" id="A0A1S9RA27"/>